<feature type="chain" id="PRO_5037179559" description="Cytochrome c domain-containing protein" evidence="4">
    <location>
        <begin position="20"/>
        <end position="131"/>
    </location>
</feature>
<keyword evidence="1 3" id="KW-0479">Metal-binding</keyword>
<evidence type="ECO:0000313" key="7">
    <source>
        <dbReference type="Proteomes" id="UP000663281"/>
    </source>
</evidence>
<dbReference type="PROSITE" id="PS51007">
    <property type="entry name" value="CYTC"/>
    <property type="match status" value="1"/>
</dbReference>
<dbReference type="InterPro" id="IPR009056">
    <property type="entry name" value="Cyt_c-like_dom"/>
</dbReference>
<feature type="signal peptide" evidence="4">
    <location>
        <begin position="1"/>
        <end position="19"/>
    </location>
</feature>
<proteinExistence type="predicted"/>
<evidence type="ECO:0000256" key="3">
    <source>
        <dbReference type="PROSITE-ProRule" id="PRU00433"/>
    </source>
</evidence>
<keyword evidence="4" id="KW-0732">Signal</keyword>
<organism evidence="6 7">
    <name type="scientific">Shewanella cyperi</name>
    <dbReference type="NCBI Taxonomy" id="2814292"/>
    <lineage>
        <taxon>Bacteria</taxon>
        <taxon>Pseudomonadati</taxon>
        <taxon>Pseudomonadota</taxon>
        <taxon>Gammaproteobacteria</taxon>
        <taxon>Alteromonadales</taxon>
        <taxon>Shewanellaceae</taxon>
        <taxon>Shewanella</taxon>
    </lineage>
</organism>
<evidence type="ECO:0000256" key="1">
    <source>
        <dbReference type="ARBA" id="ARBA00022723"/>
    </source>
</evidence>
<dbReference type="GO" id="GO:0009055">
    <property type="term" value="F:electron transfer activity"/>
    <property type="evidence" value="ECO:0007669"/>
    <property type="project" value="InterPro"/>
</dbReference>
<keyword evidence="2 3" id="KW-0408">Iron</keyword>
<feature type="domain" description="Cytochrome c" evidence="5">
    <location>
        <begin position="23"/>
        <end position="128"/>
    </location>
</feature>
<evidence type="ECO:0000256" key="2">
    <source>
        <dbReference type="ARBA" id="ARBA00023004"/>
    </source>
</evidence>
<sequence length="131" mass="13956">MLSNKVSLMLLLGAGVVLSGCSRQVSYQEEVLPILRTSCFSCHVAGEGAQNAGLILNSYSSMMAGTKMGPVIVPGSAASSTLYLVISHNVDPKIQMPPHHDDKMAQGQGEPLSMEQIDTIKLWIDQGAKNN</sequence>
<keyword evidence="7" id="KW-1185">Reference proteome</keyword>
<dbReference type="PROSITE" id="PS51257">
    <property type="entry name" value="PROKAR_LIPOPROTEIN"/>
    <property type="match status" value="1"/>
</dbReference>
<dbReference type="PANTHER" id="PTHR35889:SF3">
    <property type="entry name" value="F-BOX DOMAIN-CONTAINING PROTEIN"/>
    <property type="match status" value="1"/>
</dbReference>
<dbReference type="EMBL" id="CP071504">
    <property type="protein sequence ID" value="QSX30747.1"/>
    <property type="molecule type" value="Genomic_DNA"/>
</dbReference>
<dbReference type="GO" id="GO:0020037">
    <property type="term" value="F:heme binding"/>
    <property type="evidence" value="ECO:0007669"/>
    <property type="project" value="InterPro"/>
</dbReference>
<dbReference type="InterPro" id="IPR011429">
    <property type="entry name" value="Cyt_c_Planctomycete-type"/>
</dbReference>
<keyword evidence="3" id="KW-0349">Heme</keyword>
<dbReference type="AlphaFoldDB" id="A0A975AKV1"/>
<protein>
    <recommendedName>
        <fullName evidence="5">Cytochrome c domain-containing protein</fullName>
    </recommendedName>
</protein>
<dbReference type="PANTHER" id="PTHR35889">
    <property type="entry name" value="CYCLOINULO-OLIGOSACCHARIDE FRUCTANOTRANSFERASE-RELATED"/>
    <property type="match status" value="1"/>
</dbReference>
<name>A0A975AKV1_9GAMM</name>
<evidence type="ECO:0000313" key="6">
    <source>
        <dbReference type="EMBL" id="QSX30747.1"/>
    </source>
</evidence>
<dbReference type="Pfam" id="PF07635">
    <property type="entry name" value="PSCyt1"/>
    <property type="match status" value="1"/>
</dbReference>
<gene>
    <name evidence="6" type="ORF">JYB88_03545</name>
</gene>
<dbReference type="Proteomes" id="UP000663281">
    <property type="component" value="Chromosome"/>
</dbReference>
<dbReference type="RefSeq" id="WP_207325523.1">
    <property type="nucleotide sequence ID" value="NZ_CP071504.1"/>
</dbReference>
<dbReference type="GO" id="GO:0046872">
    <property type="term" value="F:metal ion binding"/>
    <property type="evidence" value="ECO:0007669"/>
    <property type="project" value="UniProtKB-KW"/>
</dbReference>
<evidence type="ECO:0000256" key="4">
    <source>
        <dbReference type="SAM" id="SignalP"/>
    </source>
</evidence>
<dbReference type="KEGG" id="scyp:JYB88_03545"/>
<reference evidence="6 7" key="1">
    <citation type="submission" date="2021-03" db="EMBL/GenBank/DDBJ databases">
        <title>Novel species identification of genus Shewanella.</title>
        <authorList>
            <person name="Liu G."/>
            <person name="Zhang Q."/>
        </authorList>
    </citation>
    <scope>NUCLEOTIDE SEQUENCE [LARGE SCALE GENOMIC DNA]</scope>
    <source>
        <strain evidence="6 7">FJAT-53726</strain>
    </source>
</reference>
<evidence type="ECO:0000259" key="5">
    <source>
        <dbReference type="PROSITE" id="PS51007"/>
    </source>
</evidence>
<accession>A0A975AKV1</accession>